<dbReference type="Pfam" id="PF03737">
    <property type="entry name" value="RraA-like"/>
    <property type="match status" value="1"/>
</dbReference>
<accession>A0A975FLP2</accession>
<dbReference type="GO" id="GO:0047443">
    <property type="term" value="F:4-hydroxy-4-methyl-2-oxoglutarate aldolase activity"/>
    <property type="evidence" value="ECO:0007669"/>
    <property type="project" value="UniProtKB-EC"/>
</dbReference>
<keyword evidence="13" id="KW-0460">Magnesium</keyword>
<sequence length="210" mass="21947">MSPATPEQILRWGSATLHESCPERRTVLPGAIRPAWPGAQLVGPAYPVKAAPGDNLALHWALLRAAPGDVLVVDAHDADHGHWGEVMAVQALAKGLAGLVVWGGVRDTAQQHSLGFPVFSSRISPRGTAKEWAGTQGAPIRIGDVDIAQGDLIVADADGVVAIPGDLVPVTLERAAERERKEAAIMADLRAGSATLDVYGLRGLDAPFGD</sequence>
<comment type="catalytic activity">
    <reaction evidence="1">
        <text>4-hydroxy-4-methyl-2-oxoglutarate = 2 pyruvate</text>
        <dbReference type="Rhea" id="RHEA:22748"/>
        <dbReference type="ChEBI" id="CHEBI:15361"/>
        <dbReference type="ChEBI" id="CHEBI:58276"/>
        <dbReference type="EC" id="4.1.3.17"/>
    </reaction>
</comment>
<dbReference type="Proteomes" id="UP000671914">
    <property type="component" value="Chromosome"/>
</dbReference>
<dbReference type="GO" id="GO:0046872">
    <property type="term" value="F:metal ion binding"/>
    <property type="evidence" value="ECO:0007669"/>
    <property type="project" value="UniProtKB-KW"/>
</dbReference>
<dbReference type="InterPro" id="IPR005493">
    <property type="entry name" value="RraA/RraA-like"/>
</dbReference>
<evidence type="ECO:0000256" key="5">
    <source>
        <dbReference type="ARBA" id="ARBA00012213"/>
    </source>
</evidence>
<dbReference type="EMBL" id="CP071696">
    <property type="protein sequence ID" value="QTX04405.1"/>
    <property type="molecule type" value="Genomic_DNA"/>
</dbReference>
<organism evidence="14 15">
    <name type="scientific">Agromyces archimandritae</name>
    <dbReference type="NCBI Taxonomy" id="2781962"/>
    <lineage>
        <taxon>Bacteria</taxon>
        <taxon>Bacillati</taxon>
        <taxon>Actinomycetota</taxon>
        <taxon>Actinomycetes</taxon>
        <taxon>Micrococcales</taxon>
        <taxon>Microbacteriaceae</taxon>
        <taxon>Agromyces</taxon>
    </lineage>
</organism>
<evidence type="ECO:0000256" key="7">
    <source>
        <dbReference type="ARBA" id="ARBA00016549"/>
    </source>
</evidence>
<keyword evidence="15" id="KW-1185">Reference proteome</keyword>
<feature type="binding site" evidence="13">
    <location>
        <begin position="84"/>
        <end position="87"/>
    </location>
    <ligand>
        <name>substrate</name>
    </ligand>
</feature>
<evidence type="ECO:0000256" key="4">
    <source>
        <dbReference type="ARBA" id="ARBA00011233"/>
    </source>
</evidence>
<evidence type="ECO:0000256" key="3">
    <source>
        <dbReference type="ARBA" id="ARBA00008621"/>
    </source>
</evidence>
<keyword evidence="13" id="KW-0479">Metal-binding</keyword>
<comment type="similarity">
    <text evidence="3">Belongs to the class II aldolase/RraA-like family.</text>
</comment>
<feature type="binding site" evidence="13">
    <location>
        <position position="107"/>
    </location>
    <ligand>
        <name>Mg(2+)</name>
        <dbReference type="ChEBI" id="CHEBI:18420"/>
    </ligand>
</feature>
<reference evidence="14" key="1">
    <citation type="submission" date="2021-03" db="EMBL/GenBank/DDBJ databases">
        <title>Agromyces archimandritus sp. nov., isolated from the cockroach Archimandrita tessellata.</title>
        <authorList>
            <person name="Guzman J."/>
            <person name="Ortuzar M."/>
            <person name="Poehlein A."/>
            <person name="Daniel R."/>
            <person name="Trujillo M."/>
            <person name="Vilcinskas A."/>
        </authorList>
    </citation>
    <scope>NUCLEOTIDE SEQUENCE</scope>
    <source>
        <strain evidence="14">G127AT</strain>
    </source>
</reference>
<evidence type="ECO:0000256" key="13">
    <source>
        <dbReference type="PIRSR" id="PIRSR605493-1"/>
    </source>
</evidence>
<comment type="subunit">
    <text evidence="4">Homotrimer.</text>
</comment>
<evidence type="ECO:0000256" key="8">
    <source>
        <dbReference type="ARBA" id="ARBA00025046"/>
    </source>
</evidence>
<dbReference type="PANTHER" id="PTHR33254:SF4">
    <property type="entry name" value="4-HYDROXY-4-METHYL-2-OXOGLUTARATE ALDOLASE 3-RELATED"/>
    <property type="match status" value="1"/>
</dbReference>
<dbReference type="KEGG" id="aarc:G127AT_14200"/>
<dbReference type="EC" id="4.1.3.17" evidence="5"/>
<gene>
    <name evidence="14" type="ORF">G127AT_14200</name>
</gene>
<dbReference type="PANTHER" id="PTHR33254">
    <property type="entry name" value="4-HYDROXY-4-METHYL-2-OXOGLUTARATE ALDOLASE 3-RELATED"/>
    <property type="match status" value="1"/>
</dbReference>
<evidence type="ECO:0000256" key="10">
    <source>
        <dbReference type="ARBA" id="ARBA00030169"/>
    </source>
</evidence>
<dbReference type="CDD" id="cd16841">
    <property type="entry name" value="RraA_family"/>
    <property type="match status" value="1"/>
</dbReference>
<protein>
    <recommendedName>
        <fullName evidence="7">Putative 4-hydroxy-4-methyl-2-oxoglutarate aldolase</fullName>
        <ecNumber evidence="6">4.1.1.112</ecNumber>
        <ecNumber evidence="5">4.1.3.17</ecNumber>
    </recommendedName>
    <alternativeName>
        <fullName evidence="11">Oxaloacetate decarboxylase</fullName>
    </alternativeName>
    <alternativeName>
        <fullName evidence="9">Regulator of ribonuclease activity homolog</fullName>
    </alternativeName>
    <alternativeName>
        <fullName evidence="10">RraA-like protein</fullName>
    </alternativeName>
</protein>
<evidence type="ECO:0000256" key="6">
    <source>
        <dbReference type="ARBA" id="ARBA00012947"/>
    </source>
</evidence>
<comment type="cofactor">
    <cofactor evidence="13">
        <name>Mg(2+)</name>
        <dbReference type="ChEBI" id="CHEBI:18420"/>
    </cofactor>
</comment>
<dbReference type="InterPro" id="IPR036704">
    <property type="entry name" value="RraA/RraA-like_sf"/>
</dbReference>
<dbReference type="RefSeq" id="WP_210897959.1">
    <property type="nucleotide sequence ID" value="NZ_CP071696.1"/>
</dbReference>
<evidence type="ECO:0000256" key="12">
    <source>
        <dbReference type="ARBA" id="ARBA00047973"/>
    </source>
</evidence>
<dbReference type="GO" id="GO:0008948">
    <property type="term" value="F:oxaloacetate decarboxylase activity"/>
    <property type="evidence" value="ECO:0007669"/>
    <property type="project" value="UniProtKB-EC"/>
</dbReference>
<feature type="binding site" evidence="13">
    <location>
        <position position="106"/>
    </location>
    <ligand>
        <name>substrate</name>
    </ligand>
</feature>
<comment type="cofactor">
    <cofactor evidence="2">
        <name>a divalent metal cation</name>
        <dbReference type="ChEBI" id="CHEBI:60240"/>
    </cofactor>
</comment>
<comment type="function">
    <text evidence="8">Catalyzes the aldol cleavage of 4-hydroxy-4-methyl-2-oxoglutarate (HMG) into 2 molecules of pyruvate. Also contains a secondary oxaloacetate (OAA) decarboxylase activity due to the common pyruvate enolate transition state formed following C-C bond cleavage in the retro-aldol and decarboxylation reactions.</text>
</comment>
<evidence type="ECO:0000256" key="11">
    <source>
        <dbReference type="ARBA" id="ARBA00032305"/>
    </source>
</evidence>
<evidence type="ECO:0000256" key="2">
    <source>
        <dbReference type="ARBA" id="ARBA00001968"/>
    </source>
</evidence>
<proteinExistence type="inferred from homology"/>
<comment type="catalytic activity">
    <reaction evidence="12">
        <text>oxaloacetate + H(+) = pyruvate + CO2</text>
        <dbReference type="Rhea" id="RHEA:15641"/>
        <dbReference type="ChEBI" id="CHEBI:15361"/>
        <dbReference type="ChEBI" id="CHEBI:15378"/>
        <dbReference type="ChEBI" id="CHEBI:16452"/>
        <dbReference type="ChEBI" id="CHEBI:16526"/>
        <dbReference type="EC" id="4.1.1.112"/>
    </reaction>
</comment>
<evidence type="ECO:0000313" key="14">
    <source>
        <dbReference type="EMBL" id="QTX04405.1"/>
    </source>
</evidence>
<evidence type="ECO:0000256" key="9">
    <source>
        <dbReference type="ARBA" id="ARBA00029596"/>
    </source>
</evidence>
<evidence type="ECO:0000313" key="15">
    <source>
        <dbReference type="Proteomes" id="UP000671914"/>
    </source>
</evidence>
<dbReference type="SUPFAM" id="SSF89562">
    <property type="entry name" value="RraA-like"/>
    <property type="match status" value="1"/>
</dbReference>
<dbReference type="AlphaFoldDB" id="A0A975FLP2"/>
<name>A0A975FLP2_9MICO</name>
<evidence type="ECO:0000256" key="1">
    <source>
        <dbReference type="ARBA" id="ARBA00001342"/>
    </source>
</evidence>
<dbReference type="EC" id="4.1.1.112" evidence="6"/>
<dbReference type="Gene3D" id="3.50.30.40">
    <property type="entry name" value="Ribonuclease E inhibitor RraA/RraA-like"/>
    <property type="match status" value="1"/>
</dbReference>